<gene>
    <name evidence="2" type="ORF">ASIM_LOCUS13771</name>
</gene>
<feature type="compositionally biased region" description="Low complexity" evidence="1">
    <location>
        <begin position="189"/>
        <end position="219"/>
    </location>
</feature>
<dbReference type="WBParaSite" id="ASIM_0001434301-mRNA-1">
    <property type="protein sequence ID" value="ASIM_0001434301-mRNA-1"/>
    <property type="gene ID" value="ASIM_0001434301"/>
</dbReference>
<evidence type="ECO:0000313" key="2">
    <source>
        <dbReference type="EMBL" id="VDK50535.1"/>
    </source>
</evidence>
<dbReference type="EMBL" id="UYRR01031493">
    <property type="protein sequence ID" value="VDK50535.1"/>
    <property type="molecule type" value="Genomic_DNA"/>
</dbReference>
<sequence>MYHQATMAQSQPILTGTFVPSGMPSSGSVPQLSNNVYGTQMSTCCSYPSSATGGCGGIVTGDCAPYEMIPSMSNAPMLAMNGSMQDAHQRSAAMMQRQQHWSSTQDFIYQQPSQTAVFQQAMVSSNALPSPSMKTSSPLKRKPVSAMSQSNVNIPTTNPSTTNELPPKFVHVNQQSAHQQQYPTLYQLSSSANSSNQSASPQQYPQQQQQQSAVSPQQYPTQSPNAVSRLSPYGGYDASQNGTCSLNTSVGGTGSMGPPPTQWSKRGAGAEMIRMDIRQHSVPGALPNYSSPMMPSSTTPPQLQSTPPSNQLLQQHNASLSNTGNATSNGNQPIIVIQSQTLEQVPNQLSNGYYVTSSSPLTTNLSPQNYYSTGMPTAINDPMNSANALTQQTSMIPTELYDFNLGNGGVSTALLISLFIISVR</sequence>
<evidence type="ECO:0000313" key="4">
    <source>
        <dbReference type="WBParaSite" id="ASIM_0001434301-mRNA-1"/>
    </source>
</evidence>
<protein>
    <submittedName>
        <fullName evidence="2 4">Uncharacterized protein</fullName>
    </submittedName>
</protein>
<feature type="compositionally biased region" description="Polar residues" evidence="1">
    <location>
        <begin position="146"/>
        <end position="164"/>
    </location>
</feature>
<feature type="region of interest" description="Disordered" evidence="1">
    <location>
        <begin position="127"/>
        <end position="167"/>
    </location>
</feature>
<reference evidence="2 3" key="2">
    <citation type="submission" date="2018-11" db="EMBL/GenBank/DDBJ databases">
        <authorList>
            <consortium name="Pathogen Informatics"/>
        </authorList>
    </citation>
    <scope>NUCLEOTIDE SEQUENCE [LARGE SCALE GENOMIC DNA]</scope>
</reference>
<feature type="compositionally biased region" description="Polar residues" evidence="1">
    <location>
        <begin position="127"/>
        <end position="138"/>
    </location>
</feature>
<organism evidence="4">
    <name type="scientific">Anisakis simplex</name>
    <name type="common">Herring worm</name>
    <dbReference type="NCBI Taxonomy" id="6269"/>
    <lineage>
        <taxon>Eukaryota</taxon>
        <taxon>Metazoa</taxon>
        <taxon>Ecdysozoa</taxon>
        <taxon>Nematoda</taxon>
        <taxon>Chromadorea</taxon>
        <taxon>Rhabditida</taxon>
        <taxon>Spirurina</taxon>
        <taxon>Ascaridomorpha</taxon>
        <taxon>Ascaridoidea</taxon>
        <taxon>Anisakidae</taxon>
        <taxon>Anisakis</taxon>
        <taxon>Anisakis simplex complex</taxon>
    </lineage>
</organism>
<evidence type="ECO:0000313" key="3">
    <source>
        <dbReference type="Proteomes" id="UP000267096"/>
    </source>
</evidence>
<keyword evidence="3" id="KW-1185">Reference proteome</keyword>
<evidence type="ECO:0000256" key="1">
    <source>
        <dbReference type="SAM" id="MobiDB-lite"/>
    </source>
</evidence>
<name>A0A0M3K0K5_ANISI</name>
<accession>A0A0M3K0K5</accession>
<feature type="compositionally biased region" description="Polar residues" evidence="1">
    <location>
        <begin position="238"/>
        <end position="250"/>
    </location>
</feature>
<dbReference type="AlphaFoldDB" id="A0A0M3K0K5"/>
<dbReference type="OrthoDB" id="5910043at2759"/>
<feature type="region of interest" description="Disordered" evidence="1">
    <location>
        <begin position="189"/>
        <end position="266"/>
    </location>
</feature>
<reference evidence="4" key="1">
    <citation type="submission" date="2016-04" db="UniProtKB">
        <authorList>
            <consortium name="WormBaseParasite"/>
        </authorList>
    </citation>
    <scope>IDENTIFICATION</scope>
</reference>
<proteinExistence type="predicted"/>
<dbReference type="Proteomes" id="UP000267096">
    <property type="component" value="Unassembled WGS sequence"/>
</dbReference>
<feature type="region of interest" description="Disordered" evidence="1">
    <location>
        <begin position="290"/>
        <end position="310"/>
    </location>
</feature>